<dbReference type="GO" id="GO:0005737">
    <property type="term" value="C:cytoplasm"/>
    <property type="evidence" value="ECO:0007669"/>
    <property type="project" value="TreeGrafter"/>
</dbReference>
<evidence type="ECO:0000256" key="1">
    <source>
        <dbReference type="ARBA" id="ARBA00023002"/>
    </source>
</evidence>
<dbReference type="EMBL" id="OBEL01000002">
    <property type="protein sequence ID" value="SNZ19325.1"/>
    <property type="molecule type" value="Genomic_DNA"/>
</dbReference>
<dbReference type="AlphaFoldDB" id="A0A285PC64"/>
<dbReference type="Pfam" id="PF01266">
    <property type="entry name" value="DAO"/>
    <property type="match status" value="1"/>
</dbReference>
<proteinExistence type="predicted"/>
<reference evidence="3 4" key="1">
    <citation type="submission" date="2017-09" db="EMBL/GenBank/DDBJ databases">
        <authorList>
            <person name="Ehlers B."/>
            <person name="Leendertz F.H."/>
        </authorList>
    </citation>
    <scope>NUCLEOTIDE SEQUENCE [LARGE SCALE GENOMIC DNA]</scope>
    <source>
        <strain evidence="3 4">DSM 18289</strain>
    </source>
</reference>
<evidence type="ECO:0000313" key="4">
    <source>
        <dbReference type="Proteomes" id="UP000219439"/>
    </source>
</evidence>
<keyword evidence="1" id="KW-0560">Oxidoreductase</keyword>
<dbReference type="GO" id="GO:0016491">
    <property type="term" value="F:oxidoreductase activity"/>
    <property type="evidence" value="ECO:0007669"/>
    <property type="project" value="UniProtKB-KW"/>
</dbReference>
<dbReference type="Gene3D" id="3.50.50.60">
    <property type="entry name" value="FAD/NAD(P)-binding domain"/>
    <property type="match status" value="1"/>
</dbReference>
<dbReference type="SUPFAM" id="SSF54373">
    <property type="entry name" value="FAD-linked reductases, C-terminal domain"/>
    <property type="match status" value="1"/>
</dbReference>
<dbReference type="PANTHER" id="PTHR13847:SF287">
    <property type="entry name" value="FAD-DEPENDENT OXIDOREDUCTASE DOMAIN-CONTAINING PROTEIN 1"/>
    <property type="match status" value="1"/>
</dbReference>
<dbReference type="RefSeq" id="WP_097153681.1">
    <property type="nucleotide sequence ID" value="NZ_OBEL01000002.1"/>
</dbReference>
<dbReference type="SUPFAM" id="SSF51905">
    <property type="entry name" value="FAD/NAD(P)-binding domain"/>
    <property type="match status" value="1"/>
</dbReference>
<protein>
    <submittedName>
        <fullName evidence="3">4-methylaminobutanoate oxidase (Formaldehyde-forming)</fullName>
    </submittedName>
</protein>
<dbReference type="InterPro" id="IPR036188">
    <property type="entry name" value="FAD/NAD-bd_sf"/>
</dbReference>
<evidence type="ECO:0000313" key="3">
    <source>
        <dbReference type="EMBL" id="SNZ19325.1"/>
    </source>
</evidence>
<name>A0A285PC64_9HYPH</name>
<evidence type="ECO:0000259" key="2">
    <source>
        <dbReference type="Pfam" id="PF01266"/>
    </source>
</evidence>
<accession>A0A285PC64</accession>
<dbReference type="Proteomes" id="UP000219439">
    <property type="component" value="Unassembled WGS sequence"/>
</dbReference>
<organism evidence="3 4">
    <name type="scientific">Cohaesibacter gelatinilyticus</name>
    <dbReference type="NCBI Taxonomy" id="372072"/>
    <lineage>
        <taxon>Bacteria</taxon>
        <taxon>Pseudomonadati</taxon>
        <taxon>Pseudomonadota</taxon>
        <taxon>Alphaproteobacteria</taxon>
        <taxon>Hyphomicrobiales</taxon>
        <taxon>Cohaesibacteraceae</taxon>
    </lineage>
</organism>
<sequence>MDTFDHVIVGGGIMGASIAYHLMQKGARSVLLLERNELASAASCQAAGLVLQASTKPSKTPLAKLTIDTLLHLEEELAESVGYHMVGSLRIAASEKCAIELDAMAKDAASRNIPIEWPDLSDIRQMVPWLDISNIQKTAFLPSDGYIDPYLLTISYANAARARGAVIRTRTNVCGVVKDAEKVVGVLTDHGPIACGTVIDACGVWAALFAEKVGYSLPMAPVRSHYWIIQPDRTYGGEHPVTILPDVAAYTRPEVGGLVLGVQEANSVTFNARNLPEDLSGFSPTLGEEHWDILANAYEDLSQFFPAIENAHFSSYICGLSSYTPDGEILLGPVPGISGFYVAAGDCGSGITLSAGIGDAIADLALEQTPQFNMEPFRPDRFGPVDPHGDHFRELCAAARASKSRQIISHS</sequence>
<dbReference type="PANTHER" id="PTHR13847">
    <property type="entry name" value="SARCOSINE DEHYDROGENASE-RELATED"/>
    <property type="match status" value="1"/>
</dbReference>
<gene>
    <name evidence="3" type="ORF">SAMN06265368_2408</name>
</gene>
<dbReference type="Gene3D" id="3.30.9.10">
    <property type="entry name" value="D-Amino Acid Oxidase, subunit A, domain 2"/>
    <property type="match status" value="1"/>
</dbReference>
<feature type="domain" description="FAD dependent oxidoreductase" evidence="2">
    <location>
        <begin position="5"/>
        <end position="364"/>
    </location>
</feature>
<dbReference type="OrthoDB" id="9804379at2"/>
<dbReference type="InterPro" id="IPR006076">
    <property type="entry name" value="FAD-dep_OxRdtase"/>
</dbReference>
<keyword evidence="4" id="KW-1185">Reference proteome</keyword>